<proteinExistence type="predicted"/>
<gene>
    <name evidence="2" type="ORF">WR25_25717</name>
</gene>
<feature type="compositionally biased region" description="Basic and acidic residues" evidence="1">
    <location>
        <begin position="10"/>
        <end position="19"/>
    </location>
</feature>
<feature type="region of interest" description="Disordered" evidence="1">
    <location>
        <begin position="1"/>
        <end position="27"/>
    </location>
</feature>
<evidence type="ECO:0000256" key="1">
    <source>
        <dbReference type="SAM" id="MobiDB-lite"/>
    </source>
</evidence>
<organism evidence="2 3">
    <name type="scientific">Diploscapter pachys</name>
    <dbReference type="NCBI Taxonomy" id="2018661"/>
    <lineage>
        <taxon>Eukaryota</taxon>
        <taxon>Metazoa</taxon>
        <taxon>Ecdysozoa</taxon>
        <taxon>Nematoda</taxon>
        <taxon>Chromadorea</taxon>
        <taxon>Rhabditida</taxon>
        <taxon>Rhabditina</taxon>
        <taxon>Rhabditomorpha</taxon>
        <taxon>Rhabditoidea</taxon>
        <taxon>Rhabditidae</taxon>
        <taxon>Diploscapter</taxon>
    </lineage>
</organism>
<evidence type="ECO:0000313" key="2">
    <source>
        <dbReference type="EMBL" id="PAV78181.1"/>
    </source>
</evidence>
<accession>A0A2A2KW41</accession>
<dbReference type="AlphaFoldDB" id="A0A2A2KW41"/>
<keyword evidence="3" id="KW-1185">Reference proteome</keyword>
<name>A0A2A2KW41_9BILA</name>
<protein>
    <submittedName>
        <fullName evidence="2">Uncharacterized protein</fullName>
    </submittedName>
</protein>
<evidence type="ECO:0000313" key="3">
    <source>
        <dbReference type="Proteomes" id="UP000218231"/>
    </source>
</evidence>
<comment type="caution">
    <text evidence="2">The sequence shown here is derived from an EMBL/GenBank/DDBJ whole genome shotgun (WGS) entry which is preliminary data.</text>
</comment>
<sequence length="121" mass="14208">MARKAKQGKALREPTRTSERTNPNDSPYSFANLYLFLFKSASLLYAPYEMTHLICVDFCQPSHFTQSLVGLVHPICFRILHPQRNALTKANQCCFGGEMKEDRRRRRRWQGKERELCKEEL</sequence>
<reference evidence="2 3" key="1">
    <citation type="journal article" date="2017" name="Curr. Biol.">
        <title>Genome architecture and evolution of a unichromosomal asexual nematode.</title>
        <authorList>
            <person name="Fradin H."/>
            <person name="Zegar C."/>
            <person name="Gutwein M."/>
            <person name="Lucas J."/>
            <person name="Kovtun M."/>
            <person name="Corcoran D."/>
            <person name="Baugh L.R."/>
            <person name="Kiontke K."/>
            <person name="Gunsalus K."/>
            <person name="Fitch D.H."/>
            <person name="Piano F."/>
        </authorList>
    </citation>
    <scope>NUCLEOTIDE SEQUENCE [LARGE SCALE GENOMIC DNA]</scope>
    <source>
        <strain evidence="2">PF1309</strain>
    </source>
</reference>
<dbReference type="EMBL" id="LIAE01007606">
    <property type="protein sequence ID" value="PAV78181.1"/>
    <property type="molecule type" value="Genomic_DNA"/>
</dbReference>
<dbReference type="Proteomes" id="UP000218231">
    <property type="component" value="Unassembled WGS sequence"/>
</dbReference>